<dbReference type="KEGG" id="tsin:OXH18_10105"/>
<gene>
    <name evidence="3" type="ORF">OXH18_10105</name>
</gene>
<dbReference type="Proteomes" id="UP001163152">
    <property type="component" value="Chromosome"/>
</dbReference>
<name>A0A9E8ZJC6_9CYAN</name>
<feature type="signal peptide" evidence="2">
    <location>
        <begin position="1"/>
        <end position="19"/>
    </location>
</feature>
<organism evidence="3 4">
    <name type="scientific">Thermocoleostomius sinensis A174</name>
    <dbReference type="NCBI Taxonomy" id="2016057"/>
    <lineage>
        <taxon>Bacteria</taxon>
        <taxon>Bacillati</taxon>
        <taxon>Cyanobacteriota</taxon>
        <taxon>Cyanophyceae</taxon>
        <taxon>Oculatellales</taxon>
        <taxon>Oculatellaceae</taxon>
        <taxon>Thermocoleostomius</taxon>
    </lineage>
</organism>
<keyword evidence="4" id="KW-1185">Reference proteome</keyword>
<proteinExistence type="predicted"/>
<accession>A0A9E8ZJC6</accession>
<reference evidence="3" key="1">
    <citation type="submission" date="2022-12" db="EMBL/GenBank/DDBJ databases">
        <title>Polyphasic identification of a Novel Hot-Spring Cyanobacterium Ocullathermofonsia sinensis gen nov. sp. nov. and Genomic Insights on its Adaptations to the Thermal Habitat.</title>
        <authorList>
            <person name="Daroch M."/>
            <person name="Tang J."/>
            <person name="Jiang Y."/>
        </authorList>
    </citation>
    <scope>NUCLEOTIDE SEQUENCE</scope>
    <source>
        <strain evidence="3">PKUAC-SCTA174</strain>
    </source>
</reference>
<evidence type="ECO:0000256" key="2">
    <source>
        <dbReference type="SAM" id="SignalP"/>
    </source>
</evidence>
<evidence type="ECO:0000256" key="1">
    <source>
        <dbReference type="SAM" id="MobiDB-lite"/>
    </source>
</evidence>
<keyword evidence="2" id="KW-0732">Signal</keyword>
<evidence type="ECO:0000313" key="3">
    <source>
        <dbReference type="EMBL" id="WAL62318.1"/>
    </source>
</evidence>
<dbReference type="AlphaFoldDB" id="A0A9E8ZJC6"/>
<sequence>MVKYSVAVVTILSMGAATSLNLPVAAEPAQGSASDLRLAEEATIEPFEFNAEELDQLSTQINHSVNTDMSQTQQVQILRRSQELEPPSNRIVIDSSNNPATSREAPLP</sequence>
<feature type="region of interest" description="Disordered" evidence="1">
    <location>
        <begin position="80"/>
        <end position="108"/>
    </location>
</feature>
<protein>
    <submittedName>
        <fullName evidence="3">Uncharacterized protein</fullName>
    </submittedName>
</protein>
<dbReference type="RefSeq" id="WP_268612593.1">
    <property type="nucleotide sequence ID" value="NZ_CP113797.1"/>
</dbReference>
<evidence type="ECO:0000313" key="4">
    <source>
        <dbReference type="Proteomes" id="UP001163152"/>
    </source>
</evidence>
<feature type="chain" id="PRO_5039507567" evidence="2">
    <location>
        <begin position="20"/>
        <end position="108"/>
    </location>
</feature>
<dbReference type="EMBL" id="CP113797">
    <property type="protein sequence ID" value="WAL62318.1"/>
    <property type="molecule type" value="Genomic_DNA"/>
</dbReference>